<keyword evidence="1" id="KW-0472">Membrane</keyword>
<dbReference type="EC" id="2.1.1.-" evidence="2"/>
<dbReference type="GO" id="GO:0004190">
    <property type="term" value="F:aspartic-type endopeptidase activity"/>
    <property type="evidence" value="ECO:0007669"/>
    <property type="project" value="UniProtKB-EC"/>
</dbReference>
<dbReference type="GO" id="GO:0008168">
    <property type="term" value="F:methyltransferase activity"/>
    <property type="evidence" value="ECO:0007669"/>
    <property type="project" value="UniProtKB-KW"/>
</dbReference>
<evidence type="ECO:0000313" key="2">
    <source>
        <dbReference type="EMBL" id="MDR7086744.1"/>
    </source>
</evidence>
<dbReference type="EC" id="3.4.23.43" evidence="2"/>
<keyword evidence="1" id="KW-1133">Transmembrane helix</keyword>
<feature type="transmembrane region" description="Helical" evidence="1">
    <location>
        <begin position="93"/>
        <end position="115"/>
    </location>
</feature>
<reference evidence="2 3" key="1">
    <citation type="submission" date="2023-07" db="EMBL/GenBank/DDBJ databases">
        <title>Sorghum-associated microbial communities from plants grown in Nebraska, USA.</title>
        <authorList>
            <person name="Schachtman D."/>
        </authorList>
    </citation>
    <scope>NUCLEOTIDE SEQUENCE [LARGE SCALE GENOMIC DNA]</scope>
    <source>
        <strain evidence="2 3">BE248</strain>
    </source>
</reference>
<keyword evidence="2" id="KW-0808">Transferase</keyword>
<dbReference type="EMBL" id="JAVDWH010000001">
    <property type="protein sequence ID" value="MDR7086744.1"/>
    <property type="molecule type" value="Genomic_DNA"/>
</dbReference>
<dbReference type="GO" id="GO:0032259">
    <property type="term" value="P:methylation"/>
    <property type="evidence" value="ECO:0007669"/>
    <property type="project" value="UniProtKB-KW"/>
</dbReference>
<keyword evidence="3" id="KW-1185">Reference proteome</keyword>
<dbReference type="Gene3D" id="1.20.120.1220">
    <property type="match status" value="1"/>
</dbReference>
<feature type="transmembrane region" description="Helical" evidence="1">
    <location>
        <begin position="122"/>
        <end position="143"/>
    </location>
</feature>
<name>A0ABU1UNI6_9ACTN</name>
<dbReference type="RefSeq" id="WP_309969177.1">
    <property type="nucleotide sequence ID" value="NZ_JAVDWH010000001.1"/>
</dbReference>
<feature type="transmembrane region" description="Helical" evidence="1">
    <location>
        <begin position="46"/>
        <end position="63"/>
    </location>
</feature>
<keyword evidence="2" id="KW-0378">Hydrolase</keyword>
<accession>A0ABU1UNI6</accession>
<keyword evidence="1" id="KW-0812">Transmembrane</keyword>
<dbReference type="Proteomes" id="UP001257739">
    <property type="component" value="Unassembled WGS sequence"/>
</dbReference>
<feature type="transmembrane region" description="Helical" evidence="1">
    <location>
        <begin position="204"/>
        <end position="225"/>
    </location>
</feature>
<proteinExistence type="predicted"/>
<organism evidence="2 3">
    <name type="scientific">Aeromicrobium panaciterrae</name>
    <dbReference type="NCBI Taxonomy" id="363861"/>
    <lineage>
        <taxon>Bacteria</taxon>
        <taxon>Bacillati</taxon>
        <taxon>Actinomycetota</taxon>
        <taxon>Actinomycetes</taxon>
        <taxon>Propionibacteriales</taxon>
        <taxon>Nocardioidaceae</taxon>
        <taxon>Aeromicrobium</taxon>
    </lineage>
</organism>
<evidence type="ECO:0000313" key="3">
    <source>
        <dbReference type="Proteomes" id="UP001257739"/>
    </source>
</evidence>
<feature type="transmembrane region" description="Helical" evidence="1">
    <location>
        <begin position="70"/>
        <end position="87"/>
    </location>
</feature>
<evidence type="ECO:0000256" key="1">
    <source>
        <dbReference type="SAM" id="Phobius"/>
    </source>
</evidence>
<comment type="caution">
    <text evidence="2">The sequence shown here is derived from an EMBL/GenBank/DDBJ whole genome shotgun (WGS) entry which is preliminary data.</text>
</comment>
<gene>
    <name evidence="2" type="ORF">J2X11_001583</name>
</gene>
<keyword evidence="2" id="KW-0489">Methyltransferase</keyword>
<protein>
    <submittedName>
        <fullName evidence="2">Leader peptidase (Prepilin peptidase)/N-methyltransferase</fullName>
        <ecNumber evidence="2">2.1.1.-</ecNumber>
        <ecNumber evidence="2">3.4.23.43</ecNumber>
    </submittedName>
</protein>
<sequence length="227" mass="23945">MTIALAAFAAAMLGAAGPWVLRRIPEPEEPAEDKVPYAQLADARGLSVGLAIAAALMAGLVAWRIDRPELVPVWVLIAGVGSWLTYIDWRTKLLPFVIVAPAYLATLLLVGLGALLLKESEVFTRALVANIVVYVIFRVLYWIGGRFFGGAFGYGDVRLSGVLALALGALGGSAVFVGMYSGFILGAVFGVILSRLKIVDARGYAFGPYMVAGAVIGAAWGSLIYPV</sequence>
<feature type="transmembrane region" description="Helical" evidence="1">
    <location>
        <begin position="163"/>
        <end position="192"/>
    </location>
</feature>